<dbReference type="SMART" id="SM00487">
    <property type="entry name" value="DEXDc"/>
    <property type="match status" value="1"/>
</dbReference>
<feature type="domain" description="Helicase ATP-binding" evidence="5">
    <location>
        <begin position="152"/>
        <end position="314"/>
    </location>
</feature>
<sequence>MSFALDLSNRLTSHQAFHEIYNSLQRAAAVKTLSQPMTDFDPTLDEDEIFKMLYCAGVFSQTESAKYRYLAQSIALNMLLLDHGEDVRSRSLRLLSDLGNFPAVTYAANHGKAEPGGNFLTEFLRTSISKALNTVQVGAEPIALTDFQKEAWDSLPDANAIAITAPTSAGKSFLVIEHMCRSVEAASKFCAVYVAPTRALLSEVFESVKRRLDGKPGIRISTVPSRDSEDLPKQVFILTQERFQVLLAISDLVFDLIVADEAQNMSDGSRGMILQECLEQALDRNGGTRLVLLAPGADGFREVGAAIGRQAMKIAASSMPSVIQNRIVVTKSTVPNTLELSLLTETGTHSLGRLTGSRGFDLPTTRLAAVVLELGQQDGSLVYSTGPKDSETVATLIARGCKVVEDKSLENLAVFIEKHIHERYSLADLVRKGVAFHYGRMPTLLRESLEAAFKQGAIKFLACTTTLFQGVNLPARNVFIDTPERGSGDALDPAAMWNFAGRAGRMRKDIVGNVFLVDYQDWPEKPMDRFVGYSIEPAFRRTVTEASGRVQSALAGDMPTVGRRDEEGLRVRSAAGLLIARAAKGDLAPFVERTLGGLSADDRNSLVAISNAAYTTISLPFSLLATNWTVDPFGLRRLYDNMLAKIAGREFDELFPVNPHDTGSKKRYASIFLRIQRCVFNVQHAYGAVAAGTAVEWMKGLPYPALLAIAVKKAEERRAKKIAENEAEKAANPNARVRTPRDVDVNGVIRREFEMIEDVLRFQYVQLGKAYVDILSLALQETGNAARIAEIFDFPLALELGVATKSGWSFMELGLSRIAASALEPNFPDSNLSVQDARSWLAKVDVRDLGLSPVIVEELKKLNLVQLAA</sequence>
<evidence type="ECO:0000256" key="1">
    <source>
        <dbReference type="ARBA" id="ARBA00022741"/>
    </source>
</evidence>
<reference evidence="7" key="1">
    <citation type="submission" date="2021-06" db="EMBL/GenBank/DDBJ databases">
        <authorList>
            <person name="Lee C.-S."/>
            <person name="Jin L."/>
        </authorList>
    </citation>
    <scope>NUCLEOTIDE SEQUENCE</scope>
    <source>
        <strain evidence="7">Con5</strain>
        <plasmid evidence="7">p3</plasmid>
    </source>
</reference>
<name>A0A975PAM4_9RHOB</name>
<organism evidence="7 8">
    <name type="scientific">Gemmobacter fulvus</name>
    <dbReference type="NCBI Taxonomy" id="2840474"/>
    <lineage>
        <taxon>Bacteria</taxon>
        <taxon>Pseudomonadati</taxon>
        <taxon>Pseudomonadota</taxon>
        <taxon>Alphaproteobacteria</taxon>
        <taxon>Rhodobacterales</taxon>
        <taxon>Paracoccaceae</taxon>
        <taxon>Gemmobacter</taxon>
    </lineage>
</organism>
<dbReference type="InterPro" id="IPR050474">
    <property type="entry name" value="Hel308_SKI2-like"/>
</dbReference>
<dbReference type="GO" id="GO:0016787">
    <property type="term" value="F:hydrolase activity"/>
    <property type="evidence" value="ECO:0007669"/>
    <property type="project" value="UniProtKB-KW"/>
</dbReference>
<keyword evidence="4" id="KW-0067">ATP-binding</keyword>
<evidence type="ECO:0000313" key="8">
    <source>
        <dbReference type="Proteomes" id="UP000679352"/>
    </source>
</evidence>
<keyword evidence="7" id="KW-0614">Plasmid</keyword>
<evidence type="ECO:0000256" key="4">
    <source>
        <dbReference type="ARBA" id="ARBA00022840"/>
    </source>
</evidence>
<geneLocation type="plasmid" evidence="7 8">
    <name>p3</name>
</geneLocation>
<dbReference type="InterPro" id="IPR001650">
    <property type="entry name" value="Helicase_C-like"/>
</dbReference>
<dbReference type="AlphaFoldDB" id="A0A975PAM4"/>
<dbReference type="SMART" id="SM00490">
    <property type="entry name" value="HELICc"/>
    <property type="match status" value="1"/>
</dbReference>
<accession>A0A975PAM4</accession>
<dbReference type="SUPFAM" id="SSF52540">
    <property type="entry name" value="P-loop containing nucleoside triphosphate hydrolases"/>
    <property type="match status" value="2"/>
</dbReference>
<proteinExistence type="predicted"/>
<dbReference type="Proteomes" id="UP000679352">
    <property type="component" value="Plasmid p3"/>
</dbReference>
<gene>
    <name evidence="7" type="ORF">KM031_20625</name>
</gene>
<dbReference type="PANTHER" id="PTHR47961:SF6">
    <property type="entry name" value="DNA-DIRECTED DNA POLYMERASE"/>
    <property type="match status" value="1"/>
</dbReference>
<dbReference type="Gene3D" id="3.40.50.300">
    <property type="entry name" value="P-loop containing nucleotide triphosphate hydrolases"/>
    <property type="match status" value="2"/>
</dbReference>
<evidence type="ECO:0000256" key="3">
    <source>
        <dbReference type="ARBA" id="ARBA00022806"/>
    </source>
</evidence>
<keyword evidence="8" id="KW-1185">Reference proteome</keyword>
<keyword evidence="2" id="KW-0378">Hydrolase</keyword>
<dbReference type="GO" id="GO:0005524">
    <property type="term" value="F:ATP binding"/>
    <property type="evidence" value="ECO:0007669"/>
    <property type="project" value="UniProtKB-KW"/>
</dbReference>
<dbReference type="PROSITE" id="PS51194">
    <property type="entry name" value="HELICASE_CTER"/>
    <property type="match status" value="1"/>
</dbReference>
<dbReference type="Pfam" id="PF00270">
    <property type="entry name" value="DEAD"/>
    <property type="match status" value="1"/>
</dbReference>
<evidence type="ECO:0000313" key="7">
    <source>
        <dbReference type="EMBL" id="QWK92830.1"/>
    </source>
</evidence>
<feature type="domain" description="Helicase C-terminal" evidence="6">
    <location>
        <begin position="366"/>
        <end position="547"/>
    </location>
</feature>
<evidence type="ECO:0000256" key="2">
    <source>
        <dbReference type="ARBA" id="ARBA00022801"/>
    </source>
</evidence>
<dbReference type="EMBL" id="CP076364">
    <property type="protein sequence ID" value="QWK92830.1"/>
    <property type="molecule type" value="Genomic_DNA"/>
</dbReference>
<dbReference type="InterPro" id="IPR027417">
    <property type="entry name" value="P-loop_NTPase"/>
</dbReference>
<evidence type="ECO:0000259" key="5">
    <source>
        <dbReference type="PROSITE" id="PS51192"/>
    </source>
</evidence>
<evidence type="ECO:0000259" key="6">
    <source>
        <dbReference type="PROSITE" id="PS51194"/>
    </source>
</evidence>
<keyword evidence="3 7" id="KW-0347">Helicase</keyword>
<dbReference type="RefSeq" id="WP_215508003.1">
    <property type="nucleotide sequence ID" value="NZ_CP076364.1"/>
</dbReference>
<dbReference type="KEGG" id="gfu:KM031_20625"/>
<dbReference type="PROSITE" id="PS51192">
    <property type="entry name" value="HELICASE_ATP_BIND_1"/>
    <property type="match status" value="1"/>
</dbReference>
<dbReference type="GO" id="GO:0004386">
    <property type="term" value="F:helicase activity"/>
    <property type="evidence" value="ECO:0007669"/>
    <property type="project" value="UniProtKB-KW"/>
</dbReference>
<keyword evidence="1" id="KW-0547">Nucleotide-binding</keyword>
<protein>
    <submittedName>
        <fullName evidence="7">DEAD/DEAH box helicase</fullName>
    </submittedName>
</protein>
<dbReference type="InterPro" id="IPR011545">
    <property type="entry name" value="DEAD/DEAH_box_helicase_dom"/>
</dbReference>
<dbReference type="GO" id="GO:0003676">
    <property type="term" value="F:nucleic acid binding"/>
    <property type="evidence" value="ECO:0007669"/>
    <property type="project" value="InterPro"/>
</dbReference>
<dbReference type="Pfam" id="PF00271">
    <property type="entry name" value="Helicase_C"/>
    <property type="match status" value="1"/>
</dbReference>
<dbReference type="InterPro" id="IPR014001">
    <property type="entry name" value="Helicase_ATP-bd"/>
</dbReference>
<dbReference type="PANTHER" id="PTHR47961">
    <property type="entry name" value="DNA POLYMERASE THETA, PUTATIVE (AFU_ORTHOLOGUE AFUA_1G05260)-RELATED"/>
    <property type="match status" value="1"/>
</dbReference>